<protein>
    <submittedName>
        <fullName evidence="2">Uncharacterized protein</fullName>
    </submittedName>
</protein>
<evidence type="ECO:0000256" key="1">
    <source>
        <dbReference type="SAM" id="Phobius"/>
    </source>
</evidence>
<feature type="transmembrane region" description="Helical" evidence="1">
    <location>
        <begin position="91"/>
        <end position="112"/>
    </location>
</feature>
<feature type="transmembrane region" description="Helical" evidence="1">
    <location>
        <begin position="37"/>
        <end position="56"/>
    </location>
</feature>
<dbReference type="Proteomes" id="UP000664209">
    <property type="component" value="Unassembled WGS sequence"/>
</dbReference>
<dbReference type="RefSeq" id="WP_208055885.1">
    <property type="nucleotide sequence ID" value="NZ_JAGEMK010000004.1"/>
</dbReference>
<accession>A0A939LT36</accession>
<dbReference type="AlphaFoldDB" id="A0A939LT36"/>
<evidence type="ECO:0000313" key="3">
    <source>
        <dbReference type="Proteomes" id="UP000664209"/>
    </source>
</evidence>
<keyword evidence="1" id="KW-1133">Transmembrane helix</keyword>
<sequence length="113" mass="11705">MELVRNLALVLHLLGMALIVGYWVTQAKAPTKTVGTGMLHGALTVLVTGLALVGIAEAGDGDVNHTKIGVKLVVLLAVTALVVVNRRKDAVSTGVWGAIGGLTILNVVIAVFW</sequence>
<keyword evidence="1" id="KW-0472">Membrane</keyword>
<comment type="caution">
    <text evidence="2">The sequence shown here is derived from an EMBL/GenBank/DDBJ whole genome shotgun (WGS) entry which is preliminary data.</text>
</comment>
<keyword evidence="1" id="KW-0812">Transmembrane</keyword>
<keyword evidence="3" id="KW-1185">Reference proteome</keyword>
<organism evidence="2 3">
    <name type="scientific">Actinotalea soli</name>
    <dbReference type="NCBI Taxonomy" id="2819234"/>
    <lineage>
        <taxon>Bacteria</taxon>
        <taxon>Bacillati</taxon>
        <taxon>Actinomycetota</taxon>
        <taxon>Actinomycetes</taxon>
        <taxon>Micrococcales</taxon>
        <taxon>Cellulomonadaceae</taxon>
        <taxon>Actinotalea</taxon>
    </lineage>
</organism>
<reference evidence="2" key="1">
    <citation type="submission" date="2021-03" db="EMBL/GenBank/DDBJ databases">
        <title>Actinotalea soli sp. nov., isolated from soil.</title>
        <authorList>
            <person name="Ping W."/>
            <person name="Zhang J."/>
        </authorList>
    </citation>
    <scope>NUCLEOTIDE SEQUENCE</scope>
    <source>
        <strain evidence="2">BY-33</strain>
    </source>
</reference>
<feature type="transmembrane region" description="Helical" evidence="1">
    <location>
        <begin position="6"/>
        <end position="25"/>
    </location>
</feature>
<gene>
    <name evidence="2" type="ORF">J4G33_10365</name>
</gene>
<evidence type="ECO:0000313" key="2">
    <source>
        <dbReference type="EMBL" id="MBO1752205.1"/>
    </source>
</evidence>
<feature type="transmembrane region" description="Helical" evidence="1">
    <location>
        <begin position="68"/>
        <end position="84"/>
    </location>
</feature>
<proteinExistence type="predicted"/>
<name>A0A939LT36_9CELL</name>
<dbReference type="EMBL" id="JAGEMK010000004">
    <property type="protein sequence ID" value="MBO1752205.1"/>
    <property type="molecule type" value="Genomic_DNA"/>
</dbReference>